<evidence type="ECO:0000313" key="1">
    <source>
        <dbReference type="EMBL" id="EDW00772.1"/>
    </source>
</evidence>
<gene>
    <name evidence="1" type="primary">Dgri\GH20838</name>
    <name evidence="1" type="ORF">Dgri_GH20838</name>
</gene>
<accession>B4J5K9</accession>
<dbReference type="HOGENOM" id="CLU_1733382_0_0_1"/>
<dbReference type="OrthoDB" id="8825892at2759"/>
<protein>
    <submittedName>
        <fullName evidence="1">GH20838</fullName>
    </submittedName>
</protein>
<organism evidence="2">
    <name type="scientific">Drosophila grimshawi</name>
    <name type="common">Hawaiian fruit fly</name>
    <name type="synonym">Idiomyia grimshawi</name>
    <dbReference type="NCBI Taxonomy" id="7222"/>
    <lineage>
        <taxon>Eukaryota</taxon>
        <taxon>Metazoa</taxon>
        <taxon>Ecdysozoa</taxon>
        <taxon>Arthropoda</taxon>
        <taxon>Hexapoda</taxon>
        <taxon>Insecta</taxon>
        <taxon>Pterygota</taxon>
        <taxon>Neoptera</taxon>
        <taxon>Endopterygota</taxon>
        <taxon>Diptera</taxon>
        <taxon>Brachycera</taxon>
        <taxon>Muscomorpha</taxon>
        <taxon>Ephydroidea</taxon>
        <taxon>Drosophilidae</taxon>
        <taxon>Drosophila</taxon>
        <taxon>Hawaiian Drosophila</taxon>
    </lineage>
</organism>
<name>B4J5K9_DROGR</name>
<sequence length="139" mass="14279">MYSTSPMFGTNTTITGVTMSHPSQLATFSPTPPPPIFAHSVVTTGDGLLQPVTCMGLVATSSAAPPVVQQQQQPAANGAGGNGSIVGVNVGVGVGMSLYGSDVAKPQLLKTVPEELHHQLNGEEVLISQDRNHGTGTRF</sequence>
<dbReference type="PhylomeDB" id="B4J5K9"/>
<dbReference type="eggNOG" id="KOG3515">
    <property type="taxonomic scope" value="Eukaryota"/>
</dbReference>
<dbReference type="STRING" id="7222.B4J5K9"/>
<keyword evidence="2" id="KW-1185">Reference proteome</keyword>
<dbReference type="AlphaFoldDB" id="B4J5K9"/>
<dbReference type="OMA" id="QDRNHAN"/>
<evidence type="ECO:0000313" key="2">
    <source>
        <dbReference type="Proteomes" id="UP000001070"/>
    </source>
</evidence>
<proteinExistence type="predicted"/>
<dbReference type="Proteomes" id="UP000001070">
    <property type="component" value="Unassembled WGS sequence"/>
</dbReference>
<reference evidence="1 2" key="1">
    <citation type="journal article" date="2007" name="Nature">
        <title>Evolution of genes and genomes on the Drosophila phylogeny.</title>
        <authorList>
            <consortium name="Drosophila 12 Genomes Consortium"/>
            <person name="Clark A.G."/>
            <person name="Eisen M.B."/>
            <person name="Smith D.R."/>
            <person name="Bergman C.M."/>
            <person name="Oliver B."/>
            <person name="Markow T.A."/>
            <person name="Kaufman T.C."/>
            <person name="Kellis M."/>
            <person name="Gelbart W."/>
            <person name="Iyer V.N."/>
            <person name="Pollard D.A."/>
            <person name="Sackton T.B."/>
            <person name="Larracuente A.M."/>
            <person name="Singh N.D."/>
            <person name="Abad J.P."/>
            <person name="Abt D.N."/>
            <person name="Adryan B."/>
            <person name="Aguade M."/>
            <person name="Akashi H."/>
            <person name="Anderson W.W."/>
            <person name="Aquadro C.F."/>
            <person name="Ardell D.H."/>
            <person name="Arguello R."/>
            <person name="Artieri C.G."/>
            <person name="Barbash D.A."/>
            <person name="Barker D."/>
            <person name="Barsanti P."/>
            <person name="Batterham P."/>
            <person name="Batzoglou S."/>
            <person name="Begun D."/>
            <person name="Bhutkar A."/>
            <person name="Blanco E."/>
            <person name="Bosak S.A."/>
            <person name="Bradley R.K."/>
            <person name="Brand A.D."/>
            <person name="Brent M.R."/>
            <person name="Brooks A.N."/>
            <person name="Brown R.H."/>
            <person name="Butlin R.K."/>
            <person name="Caggese C."/>
            <person name="Calvi B.R."/>
            <person name="Bernardo de Carvalho A."/>
            <person name="Caspi A."/>
            <person name="Castrezana S."/>
            <person name="Celniker S.E."/>
            <person name="Chang J.L."/>
            <person name="Chapple C."/>
            <person name="Chatterji S."/>
            <person name="Chinwalla A."/>
            <person name="Civetta A."/>
            <person name="Clifton S.W."/>
            <person name="Comeron J.M."/>
            <person name="Costello J.C."/>
            <person name="Coyne J.A."/>
            <person name="Daub J."/>
            <person name="David R.G."/>
            <person name="Delcher A.L."/>
            <person name="Delehaunty K."/>
            <person name="Do C.B."/>
            <person name="Ebling H."/>
            <person name="Edwards K."/>
            <person name="Eickbush T."/>
            <person name="Evans J.D."/>
            <person name="Filipski A."/>
            <person name="Findeiss S."/>
            <person name="Freyhult E."/>
            <person name="Fulton L."/>
            <person name="Fulton R."/>
            <person name="Garcia A.C."/>
            <person name="Gardiner A."/>
            <person name="Garfield D.A."/>
            <person name="Garvin B.E."/>
            <person name="Gibson G."/>
            <person name="Gilbert D."/>
            <person name="Gnerre S."/>
            <person name="Godfrey J."/>
            <person name="Good R."/>
            <person name="Gotea V."/>
            <person name="Gravely B."/>
            <person name="Greenberg A.J."/>
            <person name="Griffiths-Jones S."/>
            <person name="Gross S."/>
            <person name="Guigo R."/>
            <person name="Gustafson E.A."/>
            <person name="Haerty W."/>
            <person name="Hahn M.W."/>
            <person name="Halligan D.L."/>
            <person name="Halpern A.L."/>
            <person name="Halter G.M."/>
            <person name="Han M.V."/>
            <person name="Heger A."/>
            <person name="Hillier L."/>
            <person name="Hinrichs A.S."/>
            <person name="Holmes I."/>
            <person name="Hoskins R.A."/>
            <person name="Hubisz M.J."/>
            <person name="Hultmark D."/>
            <person name="Huntley M.A."/>
            <person name="Jaffe D.B."/>
            <person name="Jagadeeshan S."/>
            <person name="Jeck W.R."/>
            <person name="Johnson J."/>
            <person name="Jones C.D."/>
            <person name="Jordan W.C."/>
            <person name="Karpen G.H."/>
            <person name="Kataoka E."/>
            <person name="Keightley P.D."/>
            <person name="Kheradpour P."/>
            <person name="Kirkness E.F."/>
            <person name="Koerich L.B."/>
            <person name="Kristiansen K."/>
            <person name="Kudrna D."/>
            <person name="Kulathinal R.J."/>
            <person name="Kumar S."/>
            <person name="Kwok R."/>
            <person name="Lander E."/>
            <person name="Langley C.H."/>
            <person name="Lapoint R."/>
            <person name="Lazzaro B.P."/>
            <person name="Lee S.J."/>
            <person name="Levesque L."/>
            <person name="Li R."/>
            <person name="Lin C.F."/>
            <person name="Lin M.F."/>
            <person name="Lindblad-Toh K."/>
            <person name="Llopart A."/>
            <person name="Long M."/>
            <person name="Low L."/>
            <person name="Lozovsky E."/>
            <person name="Lu J."/>
            <person name="Luo M."/>
            <person name="Machado C.A."/>
            <person name="Makalowski W."/>
            <person name="Marzo M."/>
            <person name="Matsuda M."/>
            <person name="Matzkin L."/>
            <person name="McAllister B."/>
            <person name="McBride C.S."/>
            <person name="McKernan B."/>
            <person name="McKernan K."/>
            <person name="Mendez-Lago M."/>
            <person name="Minx P."/>
            <person name="Mollenhauer M.U."/>
            <person name="Montooth K."/>
            <person name="Mount S.M."/>
            <person name="Mu X."/>
            <person name="Myers E."/>
            <person name="Negre B."/>
            <person name="Newfeld S."/>
            <person name="Nielsen R."/>
            <person name="Noor M.A."/>
            <person name="O'Grady P."/>
            <person name="Pachter L."/>
            <person name="Papaceit M."/>
            <person name="Parisi M.J."/>
            <person name="Parisi M."/>
            <person name="Parts L."/>
            <person name="Pedersen J.S."/>
            <person name="Pesole G."/>
            <person name="Phillippy A.M."/>
            <person name="Ponting C.P."/>
            <person name="Pop M."/>
            <person name="Porcelli D."/>
            <person name="Powell J.R."/>
            <person name="Prohaska S."/>
            <person name="Pruitt K."/>
            <person name="Puig M."/>
            <person name="Quesneville H."/>
            <person name="Ram K.R."/>
            <person name="Rand D."/>
            <person name="Rasmussen M.D."/>
            <person name="Reed L.K."/>
            <person name="Reenan R."/>
            <person name="Reily A."/>
            <person name="Remington K.A."/>
            <person name="Rieger T.T."/>
            <person name="Ritchie M.G."/>
            <person name="Robin C."/>
            <person name="Rogers Y.H."/>
            <person name="Rohde C."/>
            <person name="Rozas J."/>
            <person name="Rubenfield M.J."/>
            <person name="Ruiz A."/>
            <person name="Russo S."/>
            <person name="Salzberg S.L."/>
            <person name="Sanchez-Gracia A."/>
            <person name="Saranga D.J."/>
            <person name="Sato H."/>
            <person name="Schaeffer S.W."/>
            <person name="Schatz M.C."/>
            <person name="Schlenke T."/>
            <person name="Schwartz R."/>
            <person name="Segarra C."/>
            <person name="Singh R.S."/>
            <person name="Sirot L."/>
            <person name="Sirota M."/>
            <person name="Sisneros N.B."/>
            <person name="Smith C.D."/>
            <person name="Smith T.F."/>
            <person name="Spieth J."/>
            <person name="Stage D.E."/>
            <person name="Stark A."/>
            <person name="Stephan W."/>
            <person name="Strausberg R.L."/>
            <person name="Strempel S."/>
            <person name="Sturgill D."/>
            <person name="Sutton G."/>
            <person name="Sutton G.G."/>
            <person name="Tao W."/>
            <person name="Teichmann S."/>
            <person name="Tobari Y.N."/>
            <person name="Tomimura Y."/>
            <person name="Tsolas J.M."/>
            <person name="Valente V.L."/>
            <person name="Venter E."/>
            <person name="Venter J.C."/>
            <person name="Vicario S."/>
            <person name="Vieira F.G."/>
            <person name="Vilella A.J."/>
            <person name="Villasante A."/>
            <person name="Walenz B."/>
            <person name="Wang J."/>
            <person name="Wasserman M."/>
            <person name="Watts T."/>
            <person name="Wilson D."/>
            <person name="Wilson R.K."/>
            <person name="Wing R.A."/>
            <person name="Wolfner M.F."/>
            <person name="Wong A."/>
            <person name="Wong G.K."/>
            <person name="Wu C.I."/>
            <person name="Wu G."/>
            <person name="Yamamoto D."/>
            <person name="Yang H.P."/>
            <person name="Yang S.P."/>
            <person name="Yorke J.A."/>
            <person name="Yoshida K."/>
            <person name="Zdobnov E."/>
            <person name="Zhang P."/>
            <person name="Zhang Y."/>
            <person name="Zimin A.V."/>
            <person name="Baldwin J."/>
            <person name="Abdouelleil A."/>
            <person name="Abdulkadir J."/>
            <person name="Abebe A."/>
            <person name="Abera B."/>
            <person name="Abreu J."/>
            <person name="Acer S.C."/>
            <person name="Aftuck L."/>
            <person name="Alexander A."/>
            <person name="An P."/>
            <person name="Anderson E."/>
            <person name="Anderson S."/>
            <person name="Arachi H."/>
            <person name="Azer M."/>
            <person name="Bachantsang P."/>
            <person name="Barry A."/>
            <person name="Bayul T."/>
            <person name="Berlin A."/>
            <person name="Bessette D."/>
            <person name="Bloom T."/>
            <person name="Blye J."/>
            <person name="Boguslavskiy L."/>
            <person name="Bonnet C."/>
            <person name="Boukhgalter B."/>
            <person name="Bourzgui I."/>
            <person name="Brown A."/>
            <person name="Cahill P."/>
            <person name="Channer S."/>
            <person name="Cheshatsang Y."/>
            <person name="Chuda L."/>
            <person name="Citroen M."/>
            <person name="Collymore A."/>
            <person name="Cooke P."/>
            <person name="Costello M."/>
            <person name="D'Aco K."/>
            <person name="Daza R."/>
            <person name="De Haan G."/>
            <person name="DeGray S."/>
            <person name="DeMaso C."/>
            <person name="Dhargay N."/>
            <person name="Dooley K."/>
            <person name="Dooley E."/>
            <person name="Doricent M."/>
            <person name="Dorje P."/>
            <person name="Dorjee K."/>
            <person name="Dupes A."/>
            <person name="Elong R."/>
            <person name="Falk J."/>
            <person name="Farina A."/>
            <person name="Faro S."/>
            <person name="Ferguson D."/>
            <person name="Fisher S."/>
            <person name="Foley C.D."/>
            <person name="Franke A."/>
            <person name="Friedrich D."/>
            <person name="Gadbois L."/>
            <person name="Gearin G."/>
            <person name="Gearin C.R."/>
            <person name="Giannoukos G."/>
            <person name="Goode T."/>
            <person name="Graham J."/>
            <person name="Grandbois E."/>
            <person name="Grewal S."/>
            <person name="Gyaltsen K."/>
            <person name="Hafez N."/>
            <person name="Hagos B."/>
            <person name="Hall J."/>
            <person name="Henson C."/>
            <person name="Hollinger A."/>
            <person name="Honan T."/>
            <person name="Huard M.D."/>
            <person name="Hughes L."/>
            <person name="Hurhula B."/>
            <person name="Husby M.E."/>
            <person name="Kamat A."/>
            <person name="Kanga B."/>
            <person name="Kashin S."/>
            <person name="Khazanovich D."/>
            <person name="Kisner P."/>
            <person name="Lance K."/>
            <person name="Lara M."/>
            <person name="Lee W."/>
            <person name="Lennon N."/>
            <person name="Letendre F."/>
            <person name="LeVine R."/>
            <person name="Lipovsky A."/>
            <person name="Liu X."/>
            <person name="Liu J."/>
            <person name="Liu S."/>
            <person name="Lokyitsang T."/>
            <person name="Lokyitsang Y."/>
            <person name="Lubonja R."/>
            <person name="Lui A."/>
            <person name="MacDonald P."/>
            <person name="Magnisalis V."/>
            <person name="Maru K."/>
            <person name="Matthews C."/>
            <person name="McCusker W."/>
            <person name="McDonough S."/>
            <person name="Mehta T."/>
            <person name="Meldrim J."/>
            <person name="Meneus L."/>
            <person name="Mihai O."/>
            <person name="Mihalev A."/>
            <person name="Mihova T."/>
            <person name="Mittelman R."/>
            <person name="Mlenga V."/>
            <person name="Montmayeur A."/>
            <person name="Mulrain L."/>
            <person name="Navidi A."/>
            <person name="Naylor J."/>
            <person name="Negash T."/>
            <person name="Nguyen T."/>
            <person name="Nguyen N."/>
            <person name="Nicol R."/>
            <person name="Norbu C."/>
            <person name="Norbu N."/>
            <person name="Novod N."/>
            <person name="O'Neill B."/>
            <person name="Osman S."/>
            <person name="Markiewicz E."/>
            <person name="Oyono O.L."/>
            <person name="Patti C."/>
            <person name="Phunkhang P."/>
            <person name="Pierre F."/>
            <person name="Priest M."/>
            <person name="Raghuraman S."/>
            <person name="Rege F."/>
            <person name="Reyes R."/>
            <person name="Rise C."/>
            <person name="Rogov P."/>
            <person name="Ross K."/>
            <person name="Ryan E."/>
            <person name="Settipalli S."/>
            <person name="Shea T."/>
            <person name="Sherpa N."/>
            <person name="Shi L."/>
            <person name="Shih D."/>
            <person name="Sparrow T."/>
            <person name="Spaulding J."/>
            <person name="Stalker J."/>
            <person name="Stange-Thomann N."/>
            <person name="Stavropoulos S."/>
            <person name="Stone C."/>
            <person name="Strader C."/>
            <person name="Tesfaye S."/>
            <person name="Thomson T."/>
            <person name="Thoulutsang Y."/>
            <person name="Thoulutsang D."/>
            <person name="Topham K."/>
            <person name="Topping I."/>
            <person name="Tsamla T."/>
            <person name="Vassiliev H."/>
            <person name="Vo A."/>
            <person name="Wangchuk T."/>
            <person name="Wangdi T."/>
            <person name="Weiand M."/>
            <person name="Wilkinson J."/>
            <person name="Wilson A."/>
            <person name="Yadav S."/>
            <person name="Young G."/>
            <person name="Yu Q."/>
            <person name="Zembek L."/>
            <person name="Zhong D."/>
            <person name="Zimmer A."/>
            <person name="Zwirko Z."/>
            <person name="Jaffe D.B."/>
            <person name="Alvarez P."/>
            <person name="Brockman W."/>
            <person name="Butler J."/>
            <person name="Chin C."/>
            <person name="Gnerre S."/>
            <person name="Grabherr M."/>
            <person name="Kleber M."/>
            <person name="Mauceli E."/>
            <person name="MacCallum I."/>
        </authorList>
    </citation>
    <scope>NUCLEOTIDE SEQUENCE [LARGE SCALE GENOMIC DNA]</scope>
    <source>
        <strain evidence="2">Tucson 15287-2541.00</strain>
    </source>
</reference>
<dbReference type="EMBL" id="CH916367">
    <property type="protein sequence ID" value="EDW00772.1"/>
    <property type="molecule type" value="Genomic_DNA"/>
</dbReference>